<dbReference type="PANTHER" id="PTHR43800">
    <property type="entry name" value="PEPTIDYL-LYSINE N-ACETYLTRANSFERASE YJAB"/>
    <property type="match status" value="1"/>
</dbReference>
<dbReference type="AlphaFoldDB" id="A0A7T4PKX6"/>
<dbReference type="Gene3D" id="3.40.630.30">
    <property type="match status" value="1"/>
</dbReference>
<keyword evidence="1 5" id="KW-0808">Transferase</keyword>
<feature type="region of interest" description="Disordered" evidence="3">
    <location>
        <begin position="53"/>
        <end position="74"/>
    </location>
</feature>
<feature type="domain" description="N-acetyltransferase" evidence="4">
    <location>
        <begin position="1"/>
        <end position="169"/>
    </location>
</feature>
<evidence type="ECO:0000313" key="5">
    <source>
        <dbReference type="EMBL" id="QQC92111.1"/>
    </source>
</evidence>
<dbReference type="CDD" id="cd04301">
    <property type="entry name" value="NAT_SF"/>
    <property type="match status" value="1"/>
</dbReference>
<dbReference type="PANTHER" id="PTHR43800:SF1">
    <property type="entry name" value="PEPTIDYL-LYSINE N-ACETYLTRANSFERASE YJAB"/>
    <property type="match status" value="1"/>
</dbReference>
<keyword evidence="2" id="KW-0012">Acyltransferase</keyword>
<dbReference type="GO" id="GO:0016747">
    <property type="term" value="F:acyltransferase activity, transferring groups other than amino-acyl groups"/>
    <property type="evidence" value="ECO:0007669"/>
    <property type="project" value="InterPro"/>
</dbReference>
<dbReference type="Pfam" id="PF00583">
    <property type="entry name" value="Acetyltransf_1"/>
    <property type="match status" value="1"/>
</dbReference>
<feature type="region of interest" description="Disordered" evidence="3">
    <location>
        <begin position="188"/>
        <end position="219"/>
    </location>
</feature>
<evidence type="ECO:0000313" key="6">
    <source>
        <dbReference type="Proteomes" id="UP000596130"/>
    </source>
</evidence>
<gene>
    <name evidence="5" type="ORF">I8755_29720</name>
</gene>
<reference evidence="5 6" key="1">
    <citation type="submission" date="2020-12" db="EMBL/GenBank/DDBJ databases">
        <title>Identification and biosynthesis of polyene macrolides produced by Streptomyces alfalfae Men-myco-93-63.</title>
        <authorList>
            <person name="Liu D."/>
            <person name="Li Y."/>
            <person name="Liu L."/>
            <person name="Han X."/>
            <person name="Shen F."/>
        </authorList>
    </citation>
    <scope>NUCLEOTIDE SEQUENCE [LARGE SCALE GENOMIC DNA]</scope>
    <source>
        <strain evidence="5 6">Men-myco-93-63</strain>
    </source>
</reference>
<evidence type="ECO:0000259" key="4">
    <source>
        <dbReference type="PROSITE" id="PS51186"/>
    </source>
</evidence>
<protein>
    <submittedName>
        <fullName evidence="5">GNAT family N-acetyltransferase</fullName>
    </submittedName>
</protein>
<dbReference type="InterPro" id="IPR000182">
    <property type="entry name" value="GNAT_dom"/>
</dbReference>
<dbReference type="EMBL" id="CP065959">
    <property type="protein sequence ID" value="QQC92111.1"/>
    <property type="molecule type" value="Genomic_DNA"/>
</dbReference>
<evidence type="ECO:0000256" key="1">
    <source>
        <dbReference type="ARBA" id="ARBA00022679"/>
    </source>
</evidence>
<accession>A0A7T4PKX6</accession>
<sequence>MLIRPATATDLPSLQDIERAAGEPFRTLGMASIADDEPPTLAELERYRAAGRAWVATEPKGPTRPERRPKAEGPTADAPIAYLISRHLEADLTEHIEQVSVHPRAARRGVGRALIAHVAAFARTRGSTALTLTTFAEVPWNAPYYARIGFSPLSEAELTPALRAIRAHEADLGLDRWPRLCMRRDLTTEHPTEHPMNRTTKRTTGFTTGRPTGPDEVTR</sequence>
<dbReference type="InterPro" id="IPR016181">
    <property type="entry name" value="Acyl_CoA_acyltransferase"/>
</dbReference>
<dbReference type="RefSeq" id="WP_198503983.1">
    <property type="nucleotide sequence ID" value="NZ_CP065959.1"/>
</dbReference>
<dbReference type="SUPFAM" id="SSF55729">
    <property type="entry name" value="Acyl-CoA N-acyltransferases (Nat)"/>
    <property type="match status" value="1"/>
</dbReference>
<feature type="compositionally biased region" description="Basic and acidic residues" evidence="3">
    <location>
        <begin position="61"/>
        <end position="71"/>
    </location>
</feature>
<feature type="compositionally biased region" description="Low complexity" evidence="3">
    <location>
        <begin position="202"/>
        <end position="212"/>
    </location>
</feature>
<organism evidence="5 6">
    <name type="scientific">Streptomyces alfalfae</name>
    <dbReference type="NCBI Taxonomy" id="1642299"/>
    <lineage>
        <taxon>Bacteria</taxon>
        <taxon>Bacillati</taxon>
        <taxon>Actinomycetota</taxon>
        <taxon>Actinomycetes</taxon>
        <taxon>Kitasatosporales</taxon>
        <taxon>Streptomycetaceae</taxon>
        <taxon>Streptomyces</taxon>
    </lineage>
</organism>
<evidence type="ECO:0000256" key="3">
    <source>
        <dbReference type="SAM" id="MobiDB-lite"/>
    </source>
</evidence>
<name>A0A7T4PKX6_9ACTN</name>
<dbReference type="PROSITE" id="PS51186">
    <property type="entry name" value="GNAT"/>
    <property type="match status" value="1"/>
</dbReference>
<evidence type="ECO:0000256" key="2">
    <source>
        <dbReference type="ARBA" id="ARBA00023315"/>
    </source>
</evidence>
<proteinExistence type="predicted"/>
<dbReference type="Proteomes" id="UP000596130">
    <property type="component" value="Chromosome"/>
</dbReference>